<keyword evidence="2" id="KW-1185">Reference proteome</keyword>
<dbReference type="EMBL" id="JANHOG010001530">
    <property type="protein sequence ID" value="KAJ3535582.1"/>
    <property type="molecule type" value="Genomic_DNA"/>
</dbReference>
<evidence type="ECO:0000313" key="1">
    <source>
        <dbReference type="EMBL" id="KAJ3535582.1"/>
    </source>
</evidence>
<evidence type="ECO:0000313" key="2">
    <source>
        <dbReference type="Proteomes" id="UP001148662"/>
    </source>
</evidence>
<proteinExistence type="predicted"/>
<protein>
    <submittedName>
        <fullName evidence="1">Uncharacterized protein</fullName>
    </submittedName>
</protein>
<reference evidence="1" key="1">
    <citation type="submission" date="2022-07" db="EMBL/GenBank/DDBJ databases">
        <title>Genome Sequence of Phlebia brevispora.</title>
        <authorList>
            <person name="Buettner E."/>
        </authorList>
    </citation>
    <scope>NUCLEOTIDE SEQUENCE</scope>
    <source>
        <strain evidence="1">MPL23</strain>
    </source>
</reference>
<organism evidence="1 2">
    <name type="scientific">Phlebia brevispora</name>
    <dbReference type="NCBI Taxonomy" id="194682"/>
    <lineage>
        <taxon>Eukaryota</taxon>
        <taxon>Fungi</taxon>
        <taxon>Dikarya</taxon>
        <taxon>Basidiomycota</taxon>
        <taxon>Agaricomycotina</taxon>
        <taxon>Agaricomycetes</taxon>
        <taxon>Polyporales</taxon>
        <taxon>Meruliaceae</taxon>
        <taxon>Phlebia</taxon>
    </lineage>
</organism>
<name>A0ACC1SAK2_9APHY</name>
<gene>
    <name evidence="1" type="ORF">NM688_g6959</name>
</gene>
<sequence length="1428" mass="155372">MCNDDINAGYIAPYFAGLAWANSTICLSGTIMKLGVGRTEKPDYSRHLHAISAASNEIKVNGAEDVAEGREDGTTLKARRDRVKRENFVGTSATTVGRSPDSNNRIALNINMLNLSNLRSLLLQVLSLPKLHTAVLFTPEGQLVSYASDPARSKDEIRVVVGLSGEIWQETKQQGIGMVESELGRLLVVSVEQPLYKEPSNVADEEEPILLLALNADESVTWKEMELKARGLVQHLEQPVRELHKKLATAPSSPIFVIRPPPPEGIAYLLPPCRHRLHSAIVVIVLSLILVTHFLAVYPLICMPWITLVPYLQEIQYLWVCVLDDGLRMTPRDFFDHPPVREKSSPAVRDDRVGSPVASNARSSPTCTSLPIALPSLLVMRRWSAKVVRVSRPNNGSFTLPLACASPPAVTRISKRCYSAQVAAERAPARHAESPAAPLHEKALKGATATSSRQSRPDPFKLLAPQINHLRETLLNLLGSSHPSLTEIAKYYFLHPSKQLRPMLVLLFSQATNGLGGRWDEKQWAAQCEGAGGRSEELNWPLTRPDVLNDWNPNMPDDTASFSTTFSLHPSEAPAPARLTSIAYPETCHTKVDDQPHHLAHADAPRANRGDDPPFGNKLSVLAGDFLLGRTSAALSRLGENEVVELIASVIANLVEGEILQLKAIHGEDLGVEGVKVPSVGQHNWNIYLQKSYLKTASLMAKGARAAVVLGGCKEGEAWKEIAYAYGRNLGIAFQLVDDTLDYEGGEGTLGKPGGADLQLGLATGPALFAWEEHPEMGPLIERKFKQAGDVDMARDLVRRSSGVERTRDLARQYADKAKEVLALLPDSEAKFALEVTIIAITFTARSSSDLADLVVWLLPRFRKLGFSAGKSVWGPSDYGCPELDWWHRILLTRDHHIAVVRAVVFVGNGPASISKQSDPQDTRPSKRPRKASTHTVMSAPSASLPEQELQDKMLTTISPALLSGDGSSSKPGGGIRRRMNPESLAVRLGPDLVKELESLLVAGMTEMPSFAVRQEIQLRYGIDRRHIYDWFHNKGLRVASSEQREERRAARVRAAEGENSDKVRTRPSTVCACMRLYPSDSAIYKLQRSLRITRALDAGVSGGRGQTYDPEPTESTSTPLSSPILHAPLLLASSSPHAAACQQAAAVISSVDDYYTDEPSFASPCVFGLPPPALLGDTGNTDNPSLPGLLSPGYINVDSGCQVPAERTSLWIAEQQRITHNESVCLPWPVQNVENVFQDGLNTLESPSSDGQPVLPKSLREAFYQSLADVLPPARGIEESVGSYKAFMTQQVQTFYEKIASSGRTPSSGSLVASSAGVVPQATALPQEYSVSSTRAAVRKIEYQSPLLPAATETSKPASGTPNEFSSWLLYGGRLHLASVPSPACTPALSEAATTTTSSGYWLPDPFHNHSRERSAASSGRRARPQN</sequence>
<dbReference type="Proteomes" id="UP001148662">
    <property type="component" value="Unassembled WGS sequence"/>
</dbReference>
<accession>A0ACC1SAK2</accession>
<comment type="caution">
    <text evidence="1">The sequence shown here is derived from an EMBL/GenBank/DDBJ whole genome shotgun (WGS) entry which is preliminary data.</text>
</comment>